<feature type="repeat" description="ANK" evidence="3">
    <location>
        <begin position="194"/>
        <end position="227"/>
    </location>
</feature>
<dbReference type="SMART" id="SM00256">
    <property type="entry name" value="FBOX"/>
    <property type="match status" value="1"/>
</dbReference>
<dbReference type="OrthoDB" id="5654077at2"/>
<proteinExistence type="predicted"/>
<dbReference type="PANTHER" id="PTHR24198:SF165">
    <property type="entry name" value="ANKYRIN REPEAT-CONTAINING PROTEIN-RELATED"/>
    <property type="match status" value="1"/>
</dbReference>
<gene>
    <name evidence="5" type="ORF">Lnau_0674</name>
</gene>
<protein>
    <submittedName>
        <fullName evidence="5">Ankyrin repeat protein</fullName>
    </submittedName>
</protein>
<dbReference type="EMBL" id="LNYO01000013">
    <property type="protein sequence ID" value="KTD35690.1"/>
    <property type="molecule type" value="Genomic_DNA"/>
</dbReference>
<feature type="domain" description="F-box" evidence="4">
    <location>
        <begin position="7"/>
        <end position="53"/>
    </location>
</feature>
<evidence type="ECO:0000256" key="1">
    <source>
        <dbReference type="ARBA" id="ARBA00022737"/>
    </source>
</evidence>
<dbReference type="PROSITE" id="PS50088">
    <property type="entry name" value="ANK_REPEAT"/>
    <property type="match status" value="3"/>
</dbReference>
<dbReference type="Pfam" id="PF12937">
    <property type="entry name" value="F-box-like"/>
    <property type="match status" value="1"/>
</dbReference>
<dbReference type="Pfam" id="PF13637">
    <property type="entry name" value="Ank_4"/>
    <property type="match status" value="1"/>
</dbReference>
<keyword evidence="6" id="KW-1185">Reference proteome</keyword>
<dbReference type="InterPro" id="IPR002110">
    <property type="entry name" value="Ankyrin_rpt"/>
</dbReference>
<dbReference type="RefSeq" id="WP_058503742.1">
    <property type="nucleotide sequence ID" value="NZ_CAAAIF010000001.1"/>
</dbReference>
<dbReference type="Proteomes" id="UP000054725">
    <property type="component" value="Unassembled WGS sequence"/>
</dbReference>
<name>A0A0W0WTN0_9GAMM</name>
<comment type="caution">
    <text evidence="5">The sequence shown here is derived from an EMBL/GenBank/DDBJ whole genome shotgun (WGS) entry which is preliminary data.</text>
</comment>
<feature type="repeat" description="ANK" evidence="3">
    <location>
        <begin position="296"/>
        <end position="318"/>
    </location>
</feature>
<dbReference type="Gene3D" id="1.25.40.20">
    <property type="entry name" value="Ankyrin repeat-containing domain"/>
    <property type="match status" value="3"/>
</dbReference>
<feature type="repeat" description="ANK" evidence="3">
    <location>
        <begin position="364"/>
        <end position="396"/>
    </location>
</feature>
<dbReference type="SUPFAM" id="SSF81383">
    <property type="entry name" value="F-box domain"/>
    <property type="match status" value="1"/>
</dbReference>
<dbReference type="SMART" id="SM00248">
    <property type="entry name" value="ANK"/>
    <property type="match status" value="8"/>
</dbReference>
<evidence type="ECO:0000256" key="2">
    <source>
        <dbReference type="ARBA" id="ARBA00023043"/>
    </source>
</evidence>
<evidence type="ECO:0000313" key="6">
    <source>
        <dbReference type="Proteomes" id="UP000054725"/>
    </source>
</evidence>
<dbReference type="SUPFAM" id="SSF48403">
    <property type="entry name" value="Ankyrin repeat"/>
    <property type="match status" value="1"/>
</dbReference>
<dbReference type="InterPro" id="IPR036770">
    <property type="entry name" value="Ankyrin_rpt-contain_sf"/>
</dbReference>
<dbReference type="PROSITE" id="PS50297">
    <property type="entry name" value="ANK_REP_REGION"/>
    <property type="match status" value="2"/>
</dbReference>
<reference evidence="5 6" key="1">
    <citation type="submission" date="2015-11" db="EMBL/GenBank/DDBJ databases">
        <title>Genomic analysis of 38 Legionella species identifies large and diverse effector repertoires.</title>
        <authorList>
            <person name="Burstein D."/>
            <person name="Amaro F."/>
            <person name="Zusman T."/>
            <person name="Lifshitz Z."/>
            <person name="Cohen O."/>
            <person name="Gilbert J.A."/>
            <person name="Pupko T."/>
            <person name="Shuman H.A."/>
            <person name="Segal G."/>
        </authorList>
    </citation>
    <scope>NUCLEOTIDE SEQUENCE [LARGE SCALE GENOMIC DNA]</scope>
    <source>
        <strain evidence="5 6">ATCC 49506</strain>
    </source>
</reference>
<evidence type="ECO:0000259" key="4">
    <source>
        <dbReference type="PROSITE" id="PS50181"/>
    </source>
</evidence>
<accession>A0A0W0WTN0</accession>
<dbReference type="PROSITE" id="PS50181">
    <property type="entry name" value="FBOX"/>
    <property type="match status" value="1"/>
</dbReference>
<dbReference type="InterPro" id="IPR001810">
    <property type="entry name" value="F-box_dom"/>
</dbReference>
<dbReference type="AlphaFoldDB" id="A0A0W0WTN0"/>
<organism evidence="5 6">
    <name type="scientific">Legionella nautarum</name>
    <dbReference type="NCBI Taxonomy" id="45070"/>
    <lineage>
        <taxon>Bacteria</taxon>
        <taxon>Pseudomonadati</taxon>
        <taxon>Pseudomonadota</taxon>
        <taxon>Gammaproteobacteria</taxon>
        <taxon>Legionellales</taxon>
        <taxon>Legionellaceae</taxon>
        <taxon>Legionella</taxon>
    </lineage>
</organism>
<evidence type="ECO:0000256" key="3">
    <source>
        <dbReference type="PROSITE-ProRule" id="PRU00023"/>
    </source>
</evidence>
<dbReference type="Pfam" id="PF12796">
    <property type="entry name" value="Ank_2"/>
    <property type="match status" value="2"/>
</dbReference>
<dbReference type="PANTHER" id="PTHR24198">
    <property type="entry name" value="ANKYRIN REPEAT AND PROTEIN KINASE DOMAIN-CONTAINING PROTEIN"/>
    <property type="match status" value="1"/>
</dbReference>
<dbReference type="PATRIC" id="fig|45070.6.peg.718"/>
<keyword evidence="1" id="KW-0677">Repeat</keyword>
<dbReference type="STRING" id="45070.Lnau_0674"/>
<dbReference type="InterPro" id="IPR036047">
    <property type="entry name" value="F-box-like_dom_sf"/>
</dbReference>
<sequence>MFSPNERLSLAGQPDEIVFAILQGLPSIDLHKAKQVSSSFYRIINDQRFRKKMAQTILQQYFPRSRTNLKTTIKDQWPKEGDKHLPELLFLLLVGNNNLIKEKIKLADLYSKDINGLTLQDWACKLNNREILRFIYKKLIIPQYRSQDGKVLDLEQTDTLGFTLLHWAILCRQPLSYIKQLKNLGYRLTTTTLSGDTVLHLAAQANHSEALMWLLKKEELDVNAKRSNATTPLLLAAFYGHSEAIKLLLAHPKVNISATHDNSAHVLIIAAIKGHNEVIKLLLADERIDINAPCVDGHTALFLAAQNGHLTTVQLLLKDKRVNINARRTDGATALFAAVHKADTATAQILLADNRINVNAPYADGATALIFAVKAGHSEIVDCLLNRNASIMAEITTRTRYLLNLAEKHNNKAAVETFLKAEYQGQLPRMVSVNSLEVAIIARQNNITLRLLEKAKESPKAKIIRALELAQATANYRLIEPLQEILQHRNTERSHFQTNFTNNFFSVAGSEIASLTTQNLYSGPK</sequence>
<evidence type="ECO:0000313" key="5">
    <source>
        <dbReference type="EMBL" id="KTD35690.1"/>
    </source>
</evidence>
<keyword evidence="2 3" id="KW-0040">ANK repeat</keyword>